<dbReference type="InterPro" id="IPR052184">
    <property type="entry name" value="SDR_enzymes"/>
</dbReference>
<dbReference type="Proteomes" id="UP000481288">
    <property type="component" value="Unassembled WGS sequence"/>
</dbReference>
<dbReference type="InterPro" id="IPR002347">
    <property type="entry name" value="SDR_fam"/>
</dbReference>
<evidence type="ECO:0000313" key="1">
    <source>
        <dbReference type="EMBL" id="TVY52345.1"/>
    </source>
</evidence>
<proteinExistence type="predicted"/>
<dbReference type="InterPro" id="IPR036291">
    <property type="entry name" value="NAD(P)-bd_dom_sf"/>
</dbReference>
<dbReference type="PANTHER" id="PTHR45458:SF3">
    <property type="entry name" value="CHAIN DEHYDROGENASE (ATSC), PUTATIVE-RELATED"/>
    <property type="match status" value="1"/>
</dbReference>
<keyword evidence="2" id="KW-1185">Reference proteome</keyword>
<dbReference type="OrthoDB" id="7289984at2759"/>
<dbReference type="PRINTS" id="PR00081">
    <property type="entry name" value="GDHRDH"/>
</dbReference>
<dbReference type="EMBL" id="QGMG01000629">
    <property type="protein sequence ID" value="TVY52345.1"/>
    <property type="molecule type" value="Genomic_DNA"/>
</dbReference>
<name>A0A7D8UML7_9HELO</name>
<protein>
    <submittedName>
        <fullName evidence="1">Putative oxidoreductase</fullName>
    </submittedName>
</protein>
<organism evidence="1 2">
    <name type="scientific">Lachnellula cervina</name>
    <dbReference type="NCBI Taxonomy" id="1316786"/>
    <lineage>
        <taxon>Eukaryota</taxon>
        <taxon>Fungi</taxon>
        <taxon>Dikarya</taxon>
        <taxon>Ascomycota</taxon>
        <taxon>Pezizomycotina</taxon>
        <taxon>Leotiomycetes</taxon>
        <taxon>Helotiales</taxon>
        <taxon>Lachnaceae</taxon>
        <taxon>Lachnellula</taxon>
    </lineage>
</organism>
<reference evidence="1 2" key="1">
    <citation type="submission" date="2018-05" db="EMBL/GenBank/DDBJ databases">
        <title>Whole genome sequencing for identification of molecular markers to develop diagnostic detection tools for the regulated plant pathogen Lachnellula willkommii.</title>
        <authorList>
            <person name="Giroux E."/>
            <person name="Bilodeau G."/>
        </authorList>
    </citation>
    <scope>NUCLEOTIDE SEQUENCE [LARGE SCALE GENOMIC DNA]</scope>
    <source>
        <strain evidence="1 2">CBS 625.97</strain>
    </source>
</reference>
<dbReference type="GO" id="GO:0016616">
    <property type="term" value="F:oxidoreductase activity, acting on the CH-OH group of donors, NAD or NADP as acceptor"/>
    <property type="evidence" value="ECO:0007669"/>
    <property type="project" value="TreeGrafter"/>
</dbReference>
<dbReference type="Gene3D" id="3.40.50.720">
    <property type="entry name" value="NAD(P)-binding Rossmann-like Domain"/>
    <property type="match status" value="1"/>
</dbReference>
<comment type="caution">
    <text evidence="1">The sequence shown here is derived from an EMBL/GenBank/DDBJ whole genome shotgun (WGS) entry which is preliminary data.</text>
</comment>
<dbReference type="PANTHER" id="PTHR45458">
    <property type="entry name" value="SHORT-CHAIN DEHYDROGENASE/REDUCTASE SDR"/>
    <property type="match status" value="1"/>
</dbReference>
<gene>
    <name evidence="1" type="ORF">LCER1_G005615</name>
</gene>
<dbReference type="AlphaFoldDB" id="A0A7D8UML7"/>
<dbReference type="Pfam" id="PF00106">
    <property type="entry name" value="adh_short"/>
    <property type="match status" value="1"/>
</dbReference>
<dbReference type="SUPFAM" id="SSF51735">
    <property type="entry name" value="NAD(P)-binding Rossmann-fold domains"/>
    <property type="match status" value="1"/>
</dbReference>
<accession>A0A7D8UML7</accession>
<sequence>MPMSSYVITGVSRGIGFEFVRQLSENPANTVFGLVRNKAAVDSKVAAEIGRKNIHIIEADTTDPEALKKAVEYVSGKMNGTLDYIIANAALQAKTAMVGFDTLSKDPKALEEDLIEHYRVNTIGPVHLFNIFMPLILKGRAKKVIAISTGASDPEMTLKADMFQATSYSMSKAALNIAVAKFSALYRQKGVLVMAICPGAADTGSLQIETEEEGKLAMALFGKFKEYSPTFQGPAKPEDCVKSVLALVNKATVDGGYAGVFISHTEGKPYL</sequence>
<evidence type="ECO:0000313" key="2">
    <source>
        <dbReference type="Proteomes" id="UP000481288"/>
    </source>
</evidence>